<feature type="signal peptide" evidence="2">
    <location>
        <begin position="1"/>
        <end position="32"/>
    </location>
</feature>
<feature type="region of interest" description="Disordered" evidence="1">
    <location>
        <begin position="166"/>
        <end position="197"/>
    </location>
</feature>
<dbReference type="EMBL" id="CP036273">
    <property type="protein sequence ID" value="QDU22187.1"/>
    <property type="molecule type" value="Genomic_DNA"/>
</dbReference>
<dbReference type="KEGG" id="uli:ETAA1_41630"/>
<sequence length="519" mass="52638" precursor="true">MDVGSQKAGRWSWAVRGASGLAVASAVSAAAAADGPRAAALLPPRVGAAPPAAVVARGAIDDDPLATTPVVRKGSTPRPLTPPTATRAAPDHWLSGVDPNLITAAATTTAKGVTPAKLTLAPQPVSALPPAASPKLTAPPPLFKAGDPNPLSKGVEAFKGFATQDGTAALSPAGSPPADTRSPHDPHTGKAPNGAPVLAGPPAWRWYGYGSVTPGANAYAPSGQYPRASANWYSVTKATPGAFPVPVVNPYRGGSGTEPPSYAGNTPVPTRPTFTPMLTDNTLPPPPVLNPAPLPPPKLGLMPTAEPLAAAPLPLPTMPSMTAPAPVSVAPPAFTPIPLPPPPAVRAPEPVASRPAAPPILPPLSVMPATPAPVVPSLVPTAAPAVAPVSAPAVAPVSAPAAAEDDVRWKSNPTHRPSPPPGTWGQPGDRLRSTAEPRRPIARGQIGDEVQEPTDAVEAVVQAVCRGRATGIDVRHTGPLQVTVCFEARSQTDATALVRDLSARPELARYEVNFCVLVK</sequence>
<reference evidence="3 4" key="1">
    <citation type="submission" date="2019-02" db="EMBL/GenBank/DDBJ databases">
        <title>Deep-cultivation of Planctomycetes and their phenomic and genomic characterization uncovers novel biology.</title>
        <authorList>
            <person name="Wiegand S."/>
            <person name="Jogler M."/>
            <person name="Boedeker C."/>
            <person name="Pinto D."/>
            <person name="Vollmers J."/>
            <person name="Rivas-Marin E."/>
            <person name="Kohn T."/>
            <person name="Peeters S.H."/>
            <person name="Heuer A."/>
            <person name="Rast P."/>
            <person name="Oberbeckmann S."/>
            <person name="Bunk B."/>
            <person name="Jeske O."/>
            <person name="Meyerdierks A."/>
            <person name="Storesund J.E."/>
            <person name="Kallscheuer N."/>
            <person name="Luecker S."/>
            <person name="Lage O.M."/>
            <person name="Pohl T."/>
            <person name="Merkel B.J."/>
            <person name="Hornburger P."/>
            <person name="Mueller R.-W."/>
            <person name="Bruemmer F."/>
            <person name="Labrenz M."/>
            <person name="Spormann A.M."/>
            <person name="Op den Camp H."/>
            <person name="Overmann J."/>
            <person name="Amann R."/>
            <person name="Jetten M.S.M."/>
            <person name="Mascher T."/>
            <person name="Medema M.H."/>
            <person name="Devos D.P."/>
            <person name="Kaster A.-K."/>
            <person name="Ovreas L."/>
            <person name="Rohde M."/>
            <person name="Galperin M.Y."/>
            <person name="Jogler C."/>
        </authorList>
    </citation>
    <scope>NUCLEOTIDE SEQUENCE [LARGE SCALE GENOMIC DNA]</scope>
    <source>
        <strain evidence="3 4">ETA_A1</strain>
    </source>
</reference>
<feature type="chain" id="PRO_5022012819" evidence="2">
    <location>
        <begin position="33"/>
        <end position="519"/>
    </location>
</feature>
<evidence type="ECO:0000313" key="4">
    <source>
        <dbReference type="Proteomes" id="UP000319576"/>
    </source>
</evidence>
<keyword evidence="2" id="KW-0732">Signal</keyword>
<dbReference type="Proteomes" id="UP000319576">
    <property type="component" value="Chromosome"/>
</dbReference>
<evidence type="ECO:0000256" key="2">
    <source>
        <dbReference type="SAM" id="SignalP"/>
    </source>
</evidence>
<dbReference type="RefSeq" id="WP_145241710.1">
    <property type="nucleotide sequence ID" value="NZ_CP036273.1"/>
</dbReference>
<proteinExistence type="predicted"/>
<name>A0A517XXE3_9BACT</name>
<feature type="compositionally biased region" description="Basic and acidic residues" evidence="1">
    <location>
        <begin position="429"/>
        <end position="439"/>
    </location>
</feature>
<keyword evidence="4" id="KW-1185">Reference proteome</keyword>
<feature type="region of interest" description="Disordered" evidence="1">
    <location>
        <begin position="404"/>
        <end position="452"/>
    </location>
</feature>
<protein>
    <submittedName>
        <fullName evidence="3">Uncharacterized protein</fullName>
    </submittedName>
</protein>
<feature type="region of interest" description="Disordered" evidence="1">
    <location>
        <begin position="65"/>
        <end position="91"/>
    </location>
</feature>
<evidence type="ECO:0000256" key="1">
    <source>
        <dbReference type="SAM" id="MobiDB-lite"/>
    </source>
</evidence>
<gene>
    <name evidence="3" type="ORF">ETAA1_41630</name>
</gene>
<dbReference type="AlphaFoldDB" id="A0A517XXE3"/>
<evidence type="ECO:0000313" key="3">
    <source>
        <dbReference type="EMBL" id="QDU22187.1"/>
    </source>
</evidence>
<dbReference type="PRINTS" id="PR01217">
    <property type="entry name" value="PRICHEXTENSN"/>
</dbReference>
<organism evidence="3 4">
    <name type="scientific">Urbifossiella limnaea</name>
    <dbReference type="NCBI Taxonomy" id="2528023"/>
    <lineage>
        <taxon>Bacteria</taxon>
        <taxon>Pseudomonadati</taxon>
        <taxon>Planctomycetota</taxon>
        <taxon>Planctomycetia</taxon>
        <taxon>Gemmatales</taxon>
        <taxon>Gemmataceae</taxon>
        <taxon>Urbifossiella</taxon>
    </lineage>
</organism>
<dbReference type="OrthoDB" id="292456at2"/>
<accession>A0A517XXE3</accession>